<accession>A0A1S3HZF7</accession>
<dbReference type="InParanoid" id="A0A1S3HZF7"/>
<dbReference type="GO" id="GO:0005230">
    <property type="term" value="F:extracellular ligand-gated monoatomic ion channel activity"/>
    <property type="evidence" value="ECO:0007669"/>
    <property type="project" value="InterPro"/>
</dbReference>
<dbReference type="Gene3D" id="2.70.170.10">
    <property type="entry name" value="Neurotransmitter-gated ion-channel ligand-binding domain"/>
    <property type="match status" value="1"/>
</dbReference>
<dbReference type="KEGG" id="lak:106159624"/>
<dbReference type="Proteomes" id="UP000085678">
    <property type="component" value="Unplaced"/>
</dbReference>
<sequence length="151" mass="16718">MKHMPNGQLPGVHCSEDLDRLTDHVTARSRPLVMPVSRDTGRVTVTAQMYLSQIFNLDEVYQMLSFSAIFVVKWNDGRLAWNASEFGNISSIALPLSSLWIPDLDISNSADENALLYSSSGPANSVKCRIFSDGNVQWTPHGSAGSRFSLW</sequence>
<proteinExistence type="predicted"/>
<gene>
    <name evidence="3" type="primary">LOC106159624</name>
</gene>
<dbReference type="Pfam" id="PF02931">
    <property type="entry name" value="Neur_chan_LBD"/>
    <property type="match status" value="1"/>
</dbReference>
<evidence type="ECO:0000313" key="3">
    <source>
        <dbReference type="RefSeq" id="XP_013391398.1"/>
    </source>
</evidence>
<dbReference type="InterPro" id="IPR006202">
    <property type="entry name" value="Neur_chan_lig-bd"/>
</dbReference>
<organism evidence="2 3">
    <name type="scientific">Lingula anatina</name>
    <name type="common">Brachiopod</name>
    <name type="synonym">Lingula unguis</name>
    <dbReference type="NCBI Taxonomy" id="7574"/>
    <lineage>
        <taxon>Eukaryota</taxon>
        <taxon>Metazoa</taxon>
        <taxon>Spiralia</taxon>
        <taxon>Lophotrochozoa</taxon>
        <taxon>Brachiopoda</taxon>
        <taxon>Linguliformea</taxon>
        <taxon>Lingulata</taxon>
        <taxon>Lingulida</taxon>
        <taxon>Linguloidea</taxon>
        <taxon>Lingulidae</taxon>
        <taxon>Lingula</taxon>
    </lineage>
</organism>
<dbReference type="STRING" id="7574.A0A1S3HZF7"/>
<dbReference type="InterPro" id="IPR006201">
    <property type="entry name" value="Neur_channel"/>
</dbReference>
<reference evidence="3" key="1">
    <citation type="submission" date="2025-08" db="UniProtKB">
        <authorList>
            <consortium name="RefSeq"/>
        </authorList>
    </citation>
    <scope>IDENTIFICATION</scope>
    <source>
        <tissue evidence="3">Gonads</tissue>
    </source>
</reference>
<dbReference type="AlphaFoldDB" id="A0A1S3HZF7"/>
<dbReference type="GO" id="GO:0004888">
    <property type="term" value="F:transmembrane signaling receptor activity"/>
    <property type="evidence" value="ECO:0007669"/>
    <property type="project" value="InterPro"/>
</dbReference>
<protein>
    <submittedName>
        <fullName evidence="3">Neuronal acetylcholine receptor subunit eat-2-like</fullName>
    </submittedName>
</protein>
<feature type="domain" description="Neurotransmitter-gated ion-channel ligand-binding" evidence="1">
    <location>
        <begin position="19"/>
        <end position="142"/>
    </location>
</feature>
<dbReference type="CDD" id="cd18989">
    <property type="entry name" value="LGIC_ECD_cation"/>
    <property type="match status" value="1"/>
</dbReference>
<name>A0A1S3HZF7_LINAN</name>
<dbReference type="RefSeq" id="XP_013391398.1">
    <property type="nucleotide sequence ID" value="XM_013535944.1"/>
</dbReference>
<dbReference type="InterPro" id="IPR036734">
    <property type="entry name" value="Neur_chan_lig-bd_sf"/>
</dbReference>
<dbReference type="PANTHER" id="PTHR18945">
    <property type="entry name" value="NEUROTRANSMITTER GATED ION CHANNEL"/>
    <property type="match status" value="1"/>
</dbReference>
<keyword evidence="2" id="KW-1185">Reference proteome</keyword>
<dbReference type="GO" id="GO:0016020">
    <property type="term" value="C:membrane"/>
    <property type="evidence" value="ECO:0007669"/>
    <property type="project" value="InterPro"/>
</dbReference>
<dbReference type="SUPFAM" id="SSF63712">
    <property type="entry name" value="Nicotinic receptor ligand binding domain-like"/>
    <property type="match status" value="1"/>
</dbReference>
<evidence type="ECO:0000259" key="1">
    <source>
        <dbReference type="Pfam" id="PF02931"/>
    </source>
</evidence>
<dbReference type="OrthoDB" id="6158976at2759"/>
<dbReference type="GeneID" id="106159624"/>
<evidence type="ECO:0000313" key="2">
    <source>
        <dbReference type="Proteomes" id="UP000085678"/>
    </source>
</evidence>